<protein>
    <submittedName>
        <fullName evidence="2">Uncharacterized protein</fullName>
    </submittedName>
</protein>
<keyword evidence="1" id="KW-0812">Transmembrane</keyword>
<feature type="transmembrane region" description="Helical" evidence="1">
    <location>
        <begin position="21"/>
        <end position="41"/>
    </location>
</feature>
<sequence>VFVGSGTSYYLAANTGDQGGVAAYLFQVTVMSTYVVLSSFLTA</sequence>
<keyword evidence="1" id="KW-1133">Transmembrane helix</keyword>
<dbReference type="EMBL" id="UINC01028402">
    <property type="protein sequence ID" value="SVB09320.1"/>
    <property type="molecule type" value="Genomic_DNA"/>
</dbReference>
<organism evidence="2">
    <name type="scientific">marine metagenome</name>
    <dbReference type="NCBI Taxonomy" id="408172"/>
    <lineage>
        <taxon>unclassified sequences</taxon>
        <taxon>metagenomes</taxon>
        <taxon>ecological metagenomes</taxon>
    </lineage>
</organism>
<name>A0A382B672_9ZZZZ</name>
<accession>A0A382B672</accession>
<evidence type="ECO:0000256" key="1">
    <source>
        <dbReference type="SAM" id="Phobius"/>
    </source>
</evidence>
<reference evidence="2" key="1">
    <citation type="submission" date="2018-05" db="EMBL/GenBank/DDBJ databases">
        <authorList>
            <person name="Lanie J.A."/>
            <person name="Ng W.-L."/>
            <person name="Kazmierczak K.M."/>
            <person name="Andrzejewski T.M."/>
            <person name="Davidsen T.M."/>
            <person name="Wayne K.J."/>
            <person name="Tettelin H."/>
            <person name="Glass J.I."/>
            <person name="Rusch D."/>
            <person name="Podicherti R."/>
            <person name="Tsui H.-C.T."/>
            <person name="Winkler M.E."/>
        </authorList>
    </citation>
    <scope>NUCLEOTIDE SEQUENCE</scope>
</reference>
<keyword evidence="1" id="KW-0472">Membrane</keyword>
<evidence type="ECO:0000313" key="2">
    <source>
        <dbReference type="EMBL" id="SVB09320.1"/>
    </source>
</evidence>
<dbReference type="AlphaFoldDB" id="A0A382B672"/>
<feature type="non-terminal residue" evidence="2">
    <location>
        <position position="1"/>
    </location>
</feature>
<gene>
    <name evidence="2" type="ORF">METZ01_LOCUS162174</name>
</gene>
<proteinExistence type="predicted"/>